<dbReference type="PANTHER" id="PTHR22935:SF95">
    <property type="entry name" value="BETA-LACTAMASE-LIKE 1-RELATED"/>
    <property type="match status" value="1"/>
</dbReference>
<dbReference type="InterPro" id="IPR012338">
    <property type="entry name" value="Beta-lactam/transpept-like"/>
</dbReference>
<dbReference type="PANTHER" id="PTHR22935">
    <property type="entry name" value="PENICILLIN-BINDING PROTEIN"/>
    <property type="match status" value="1"/>
</dbReference>
<accession>A0A6A5XWZ6</accession>
<evidence type="ECO:0000259" key="4">
    <source>
        <dbReference type="Pfam" id="PF26335"/>
    </source>
</evidence>
<evidence type="ECO:0000256" key="2">
    <source>
        <dbReference type="SAM" id="SignalP"/>
    </source>
</evidence>
<protein>
    <submittedName>
        <fullName evidence="5">Beta-lactamase/transpeptidase-like protein</fullName>
    </submittedName>
</protein>
<proteinExistence type="inferred from homology"/>
<evidence type="ECO:0000313" key="5">
    <source>
        <dbReference type="EMBL" id="KAF2017479.1"/>
    </source>
</evidence>
<dbReference type="OrthoDB" id="10250282at2759"/>
<dbReference type="GeneID" id="54284892"/>
<dbReference type="Proteomes" id="UP000799778">
    <property type="component" value="Unassembled WGS sequence"/>
</dbReference>
<gene>
    <name evidence="5" type="ORF">BU24DRAFT_420523</name>
</gene>
<dbReference type="EMBL" id="ML978068">
    <property type="protein sequence ID" value="KAF2017479.1"/>
    <property type="molecule type" value="Genomic_DNA"/>
</dbReference>
<organism evidence="5 6">
    <name type="scientific">Aaosphaeria arxii CBS 175.79</name>
    <dbReference type="NCBI Taxonomy" id="1450172"/>
    <lineage>
        <taxon>Eukaryota</taxon>
        <taxon>Fungi</taxon>
        <taxon>Dikarya</taxon>
        <taxon>Ascomycota</taxon>
        <taxon>Pezizomycotina</taxon>
        <taxon>Dothideomycetes</taxon>
        <taxon>Pleosporomycetidae</taxon>
        <taxon>Pleosporales</taxon>
        <taxon>Pleosporales incertae sedis</taxon>
        <taxon>Aaosphaeria</taxon>
    </lineage>
</organism>
<dbReference type="InterPro" id="IPR001466">
    <property type="entry name" value="Beta-lactam-related"/>
</dbReference>
<dbReference type="InterPro" id="IPR058664">
    <property type="entry name" value="ARB_00930-like_C"/>
</dbReference>
<evidence type="ECO:0000313" key="6">
    <source>
        <dbReference type="Proteomes" id="UP000799778"/>
    </source>
</evidence>
<dbReference type="Pfam" id="PF26335">
    <property type="entry name" value="ARB_00930_C"/>
    <property type="match status" value="1"/>
</dbReference>
<evidence type="ECO:0000256" key="1">
    <source>
        <dbReference type="ARBA" id="ARBA00038473"/>
    </source>
</evidence>
<dbReference type="AlphaFoldDB" id="A0A6A5XWZ6"/>
<keyword evidence="6" id="KW-1185">Reference proteome</keyword>
<reference evidence="5" key="1">
    <citation type="journal article" date="2020" name="Stud. Mycol.">
        <title>101 Dothideomycetes genomes: a test case for predicting lifestyles and emergence of pathogens.</title>
        <authorList>
            <person name="Haridas S."/>
            <person name="Albert R."/>
            <person name="Binder M."/>
            <person name="Bloem J."/>
            <person name="Labutti K."/>
            <person name="Salamov A."/>
            <person name="Andreopoulos B."/>
            <person name="Baker S."/>
            <person name="Barry K."/>
            <person name="Bills G."/>
            <person name="Bluhm B."/>
            <person name="Cannon C."/>
            <person name="Castanera R."/>
            <person name="Culley D."/>
            <person name="Daum C."/>
            <person name="Ezra D."/>
            <person name="Gonzalez J."/>
            <person name="Henrissat B."/>
            <person name="Kuo A."/>
            <person name="Liang C."/>
            <person name="Lipzen A."/>
            <person name="Lutzoni F."/>
            <person name="Magnuson J."/>
            <person name="Mondo S."/>
            <person name="Nolan M."/>
            <person name="Ohm R."/>
            <person name="Pangilinan J."/>
            <person name="Park H.-J."/>
            <person name="Ramirez L."/>
            <person name="Alfaro M."/>
            <person name="Sun H."/>
            <person name="Tritt A."/>
            <person name="Yoshinaga Y."/>
            <person name="Zwiers L.-H."/>
            <person name="Turgeon B."/>
            <person name="Goodwin S."/>
            <person name="Spatafora J."/>
            <person name="Crous P."/>
            <person name="Grigoriev I."/>
        </authorList>
    </citation>
    <scope>NUCLEOTIDE SEQUENCE</scope>
    <source>
        <strain evidence="5">CBS 175.79</strain>
    </source>
</reference>
<feature type="domain" description="Beta-lactamase-like ARB-00930-like C-terminal" evidence="4">
    <location>
        <begin position="402"/>
        <end position="539"/>
    </location>
</feature>
<feature type="chain" id="PRO_5025511142" evidence="2">
    <location>
        <begin position="21"/>
        <end position="540"/>
    </location>
</feature>
<keyword evidence="2" id="KW-0732">Signal</keyword>
<feature type="domain" description="Beta-lactamase-related" evidence="3">
    <location>
        <begin position="88"/>
        <end position="375"/>
    </location>
</feature>
<dbReference type="Gene3D" id="3.40.710.10">
    <property type="entry name" value="DD-peptidase/beta-lactamase superfamily"/>
    <property type="match status" value="1"/>
</dbReference>
<name>A0A6A5XWZ6_9PLEO</name>
<dbReference type="InterPro" id="IPR051478">
    <property type="entry name" value="Beta-lactamase-like_AB/R"/>
</dbReference>
<sequence length="540" mass="58947">MHTKQAVTLFALSLIPSALSYCPPPGALLPPPSLKNSTSGSPVSESALKELEGDDTSFAIRATIGDKDVFSYGYLAPAYDHNNIGLYDTKFRVGSVTKVLTVLAVLLSEDKILFSDSIKKFVPELSGDVWDDVTIQSLADQTSGLGRFGFVGDLAVIPTFDPASVGIGPQNNTHPGCDPFPGGKTCSYEQVIDMFNNPSQLPHSPNSGPLYSNIGFNLLGMALEKVHGKTFEEVVQDLILSPLELSQSTFIPPNDTSRAILPQPGDRWFVPNFENYNPTGGLWSTPNEFHKIFRAIANNEFLSAPATRKWLQPRAILPSLTQLVGAPWEILRPADLKVKFPRPIDIYTKSGGVDGYAGYGIIVPEYNLAVTLNAGGNSSTKVIQSAMATVLQGLIEYADVQAREQATARYAGTYKDSTGNSSMTFEVDDGPGVAITEFTMNGVKVLNTIAAIQKKDPANFSARVYPTDTDSLGTEKEFWWMHFDTIKKEESFADMLCSAWFQLDLYRYNRESLDAVKFVTEGGNVVAVEMTGWRMALQKS</sequence>
<dbReference type="RefSeq" id="XP_033385818.1">
    <property type="nucleotide sequence ID" value="XM_033527495.1"/>
</dbReference>
<comment type="similarity">
    <text evidence="1">Belongs to the beta-lactamase family.</text>
</comment>
<dbReference type="Pfam" id="PF00144">
    <property type="entry name" value="Beta-lactamase"/>
    <property type="match status" value="1"/>
</dbReference>
<dbReference type="SUPFAM" id="SSF56601">
    <property type="entry name" value="beta-lactamase/transpeptidase-like"/>
    <property type="match status" value="1"/>
</dbReference>
<evidence type="ECO:0000259" key="3">
    <source>
        <dbReference type="Pfam" id="PF00144"/>
    </source>
</evidence>
<feature type="signal peptide" evidence="2">
    <location>
        <begin position="1"/>
        <end position="20"/>
    </location>
</feature>